<dbReference type="EMBL" id="CACRTR010000012">
    <property type="protein sequence ID" value="VYU50467.1"/>
    <property type="molecule type" value="Genomic_DNA"/>
</dbReference>
<sequence length="80" mass="8976">MYDLRNCISKNDITDCKTCILSSFCAYDRTGICEAENFKNGIPAKCKFCELRWGCPVDRGGECVREGSESIAKRSTIKPE</sequence>
<evidence type="ECO:0000313" key="1">
    <source>
        <dbReference type="EMBL" id="VYU50467.1"/>
    </source>
</evidence>
<name>A0A6N3FE49_EUBLI</name>
<reference evidence="1" key="1">
    <citation type="submission" date="2019-11" db="EMBL/GenBank/DDBJ databases">
        <authorList>
            <person name="Feng L."/>
        </authorList>
    </citation>
    <scope>NUCLEOTIDE SEQUENCE</scope>
    <source>
        <strain evidence="1">ElimosumLFYP34</strain>
    </source>
</reference>
<organism evidence="1">
    <name type="scientific">Eubacterium limosum</name>
    <dbReference type="NCBI Taxonomy" id="1736"/>
    <lineage>
        <taxon>Bacteria</taxon>
        <taxon>Bacillati</taxon>
        <taxon>Bacillota</taxon>
        <taxon>Clostridia</taxon>
        <taxon>Eubacteriales</taxon>
        <taxon>Eubacteriaceae</taxon>
        <taxon>Eubacterium</taxon>
    </lineage>
</organism>
<gene>
    <name evidence="1" type="ORF">ELLFYP34_00386</name>
</gene>
<accession>A0A6N3FE49</accession>
<protein>
    <submittedName>
        <fullName evidence="1">Uncharacterized protein</fullName>
    </submittedName>
</protein>
<dbReference type="AlphaFoldDB" id="A0A6N3FE49"/>
<proteinExistence type="predicted"/>